<dbReference type="CDD" id="cd00564">
    <property type="entry name" value="TMP_TenI"/>
    <property type="match status" value="1"/>
</dbReference>
<feature type="binding site" evidence="10">
    <location>
        <position position="70"/>
    </location>
    <ligand>
        <name>4-amino-2-methyl-5-(diphosphooxymethyl)pyrimidine</name>
        <dbReference type="ChEBI" id="CHEBI:57841"/>
    </ligand>
</feature>
<comment type="catalytic activity">
    <reaction evidence="7 10 11">
        <text>4-methyl-5-(2-phosphooxyethyl)-thiazole + 4-amino-2-methyl-5-(diphosphooxymethyl)pyrimidine + H(+) = thiamine phosphate + diphosphate</text>
        <dbReference type="Rhea" id="RHEA:22328"/>
        <dbReference type="ChEBI" id="CHEBI:15378"/>
        <dbReference type="ChEBI" id="CHEBI:33019"/>
        <dbReference type="ChEBI" id="CHEBI:37575"/>
        <dbReference type="ChEBI" id="CHEBI:57841"/>
        <dbReference type="ChEBI" id="CHEBI:58296"/>
        <dbReference type="EC" id="2.5.1.3"/>
    </reaction>
</comment>
<dbReference type="Proteomes" id="UP000198964">
    <property type="component" value="Unassembled WGS sequence"/>
</dbReference>
<comment type="function">
    <text evidence="1 10">Condenses 4-methyl-5-(beta-hydroxyethyl)thiazole monophosphate (THZ-P) and 2-methyl-4-amino-5-hydroxymethyl pyrimidine pyrophosphate (HMP-PP) to form thiamine monophosphate (TMP).</text>
</comment>
<dbReference type="GO" id="GO:0009229">
    <property type="term" value="P:thiamine diphosphate biosynthetic process"/>
    <property type="evidence" value="ECO:0007669"/>
    <property type="project" value="UniProtKB-UniRule"/>
</dbReference>
<protein>
    <recommendedName>
        <fullName evidence="10">Thiamine-phosphate synthase</fullName>
        <shortName evidence="10">TP synthase</shortName>
        <shortName evidence="10">TPS</shortName>
        <ecNumber evidence="10">2.5.1.3</ecNumber>
    </recommendedName>
    <alternativeName>
        <fullName evidence="10">Thiamine-phosphate pyrophosphorylase</fullName>
        <shortName evidence="10">TMP pyrophosphorylase</shortName>
        <shortName evidence="10">TMP-PPase</shortName>
    </alternativeName>
</protein>
<dbReference type="PANTHER" id="PTHR20857">
    <property type="entry name" value="THIAMINE-PHOSPHATE PYROPHOSPHORYLASE"/>
    <property type="match status" value="1"/>
</dbReference>
<gene>
    <name evidence="10" type="primary">thiE</name>
    <name evidence="14" type="ORF">SAMN05216283_10611</name>
</gene>
<evidence type="ECO:0000256" key="8">
    <source>
        <dbReference type="ARBA" id="ARBA00047851"/>
    </source>
</evidence>
<keyword evidence="5 10" id="KW-0460">Magnesium</keyword>
<dbReference type="GO" id="GO:0005737">
    <property type="term" value="C:cytoplasm"/>
    <property type="evidence" value="ECO:0007669"/>
    <property type="project" value="TreeGrafter"/>
</dbReference>
<feature type="binding site" evidence="10">
    <location>
        <position position="109"/>
    </location>
    <ligand>
        <name>4-amino-2-methyl-5-(diphosphooxymethyl)pyrimidine</name>
        <dbReference type="ChEBI" id="CHEBI:57841"/>
    </ligand>
</feature>
<comment type="catalytic activity">
    <reaction evidence="9 10 11">
        <text>2-[(2R,5Z)-2-carboxy-4-methylthiazol-5(2H)-ylidene]ethyl phosphate + 4-amino-2-methyl-5-(diphosphooxymethyl)pyrimidine + 2 H(+) = thiamine phosphate + CO2 + diphosphate</text>
        <dbReference type="Rhea" id="RHEA:47844"/>
        <dbReference type="ChEBI" id="CHEBI:15378"/>
        <dbReference type="ChEBI" id="CHEBI:16526"/>
        <dbReference type="ChEBI" id="CHEBI:33019"/>
        <dbReference type="ChEBI" id="CHEBI:37575"/>
        <dbReference type="ChEBI" id="CHEBI:57841"/>
        <dbReference type="ChEBI" id="CHEBI:62899"/>
        <dbReference type="EC" id="2.5.1.3"/>
    </reaction>
</comment>
<feature type="binding site" evidence="10">
    <location>
        <begin position="38"/>
        <end position="42"/>
    </location>
    <ligand>
        <name>4-amino-2-methyl-5-(diphosphooxymethyl)pyrimidine</name>
        <dbReference type="ChEBI" id="CHEBI:57841"/>
    </ligand>
</feature>
<evidence type="ECO:0000256" key="12">
    <source>
        <dbReference type="RuleBase" id="RU004253"/>
    </source>
</evidence>
<evidence type="ECO:0000256" key="2">
    <source>
        <dbReference type="ARBA" id="ARBA00005165"/>
    </source>
</evidence>
<evidence type="ECO:0000256" key="3">
    <source>
        <dbReference type="ARBA" id="ARBA00022679"/>
    </source>
</evidence>
<feature type="binding site" evidence="10">
    <location>
        <position position="166"/>
    </location>
    <ligand>
        <name>2-[(2R,5Z)-2-carboxy-4-methylthiazol-5(2H)-ylidene]ethyl phosphate</name>
        <dbReference type="ChEBI" id="CHEBI:62899"/>
    </ligand>
</feature>
<evidence type="ECO:0000256" key="7">
    <source>
        <dbReference type="ARBA" id="ARBA00047334"/>
    </source>
</evidence>
<dbReference type="InterPro" id="IPR036206">
    <property type="entry name" value="ThiamineP_synth_sf"/>
</dbReference>
<name>A0A1I2IHB2_9BACT</name>
<sequence>MIPFDLSLYLVTDRDLSKGRPLEYIVAEAVKGGVTMVQLREKDCSSRDFYELGVRLKKILNPQNIPLIINDRLDIALAVDADGLHIGQSDLPCEIARQFLGKNKILGLSVETIQQVEEANALDVDYIGISPVFATPTKTDTFTPFGLEGVKASCALSKHPAVAIGGINIENTAEIIAKGADGVAVVSAISSADSPMKAAASLKKLIAKK</sequence>
<feature type="domain" description="Thiamine phosphate synthase/TenI" evidence="13">
    <location>
        <begin position="8"/>
        <end position="189"/>
    </location>
</feature>
<dbReference type="STRING" id="655355.SAMN05216283_10611"/>
<keyword evidence="15" id="KW-1185">Reference proteome</keyword>
<evidence type="ECO:0000259" key="13">
    <source>
        <dbReference type="Pfam" id="PF02581"/>
    </source>
</evidence>
<proteinExistence type="inferred from homology"/>
<dbReference type="GO" id="GO:0004789">
    <property type="term" value="F:thiamine-phosphate diphosphorylase activity"/>
    <property type="evidence" value="ECO:0007669"/>
    <property type="project" value="UniProtKB-UniRule"/>
</dbReference>
<evidence type="ECO:0000256" key="10">
    <source>
        <dbReference type="HAMAP-Rule" id="MF_00097"/>
    </source>
</evidence>
<dbReference type="FunFam" id="3.20.20.70:FF:000096">
    <property type="entry name" value="Thiamine-phosphate synthase"/>
    <property type="match status" value="1"/>
</dbReference>
<comment type="pathway">
    <text evidence="2 10 12">Cofactor biosynthesis; thiamine diphosphate biosynthesis; thiamine phosphate from 4-amino-2-methyl-5-diphosphomethylpyrimidine and 4-methyl-5-(2-phosphoethyl)-thiazole: step 1/1.</text>
</comment>
<comment type="similarity">
    <text evidence="10 11">Belongs to the thiamine-phosphate synthase family.</text>
</comment>
<evidence type="ECO:0000313" key="15">
    <source>
        <dbReference type="Proteomes" id="UP000198964"/>
    </source>
</evidence>
<evidence type="ECO:0000256" key="11">
    <source>
        <dbReference type="RuleBase" id="RU003826"/>
    </source>
</evidence>
<evidence type="ECO:0000256" key="5">
    <source>
        <dbReference type="ARBA" id="ARBA00022842"/>
    </source>
</evidence>
<evidence type="ECO:0000256" key="1">
    <source>
        <dbReference type="ARBA" id="ARBA00003814"/>
    </source>
</evidence>
<dbReference type="InterPro" id="IPR013785">
    <property type="entry name" value="Aldolase_TIM"/>
</dbReference>
<dbReference type="HAMAP" id="MF_00097">
    <property type="entry name" value="TMP_synthase"/>
    <property type="match status" value="1"/>
</dbReference>
<evidence type="ECO:0000313" key="14">
    <source>
        <dbReference type="EMBL" id="SFF41030.1"/>
    </source>
</evidence>
<feature type="binding site" evidence="10">
    <location>
        <position position="71"/>
    </location>
    <ligand>
        <name>Mg(2+)</name>
        <dbReference type="ChEBI" id="CHEBI:18420"/>
    </ligand>
</feature>
<dbReference type="InterPro" id="IPR034291">
    <property type="entry name" value="TMP_synthase"/>
</dbReference>
<feature type="binding site" evidence="10">
    <location>
        <position position="90"/>
    </location>
    <ligand>
        <name>Mg(2+)</name>
        <dbReference type="ChEBI" id="CHEBI:18420"/>
    </ligand>
</feature>
<feature type="binding site" evidence="10">
    <location>
        <begin position="135"/>
        <end position="137"/>
    </location>
    <ligand>
        <name>2-[(2R,5Z)-2-carboxy-4-methylthiazol-5(2H)-ylidene]ethyl phosphate</name>
        <dbReference type="ChEBI" id="CHEBI:62899"/>
    </ligand>
</feature>
<dbReference type="Gene3D" id="3.20.20.70">
    <property type="entry name" value="Aldolase class I"/>
    <property type="match status" value="1"/>
</dbReference>
<keyword evidence="4 10" id="KW-0479">Metal-binding</keyword>
<dbReference type="RefSeq" id="WP_093920149.1">
    <property type="nucleotide sequence ID" value="NZ_FONW01000006.1"/>
</dbReference>
<evidence type="ECO:0000256" key="6">
    <source>
        <dbReference type="ARBA" id="ARBA00022977"/>
    </source>
</evidence>
<dbReference type="InterPro" id="IPR022998">
    <property type="entry name" value="ThiamineP_synth_TenI"/>
</dbReference>
<feature type="binding site" evidence="10">
    <location>
        <begin position="186"/>
        <end position="187"/>
    </location>
    <ligand>
        <name>2-[(2R,5Z)-2-carboxy-4-methylthiazol-5(2H)-ylidene]ethyl phosphate</name>
        <dbReference type="ChEBI" id="CHEBI:62899"/>
    </ligand>
</feature>
<dbReference type="Pfam" id="PF02581">
    <property type="entry name" value="TMP-TENI"/>
    <property type="match status" value="1"/>
</dbReference>
<organism evidence="14 15">
    <name type="scientific">Sunxiuqinia elliptica</name>
    <dbReference type="NCBI Taxonomy" id="655355"/>
    <lineage>
        <taxon>Bacteria</taxon>
        <taxon>Pseudomonadati</taxon>
        <taxon>Bacteroidota</taxon>
        <taxon>Bacteroidia</taxon>
        <taxon>Marinilabiliales</taxon>
        <taxon>Prolixibacteraceae</taxon>
        <taxon>Sunxiuqinia</taxon>
    </lineage>
</organism>
<dbReference type="EMBL" id="FONW01000006">
    <property type="protein sequence ID" value="SFF41030.1"/>
    <property type="molecule type" value="Genomic_DNA"/>
</dbReference>
<dbReference type="UniPathway" id="UPA00060">
    <property type="reaction ID" value="UER00141"/>
</dbReference>
<evidence type="ECO:0000256" key="4">
    <source>
        <dbReference type="ARBA" id="ARBA00022723"/>
    </source>
</evidence>
<dbReference type="GO" id="GO:0000287">
    <property type="term" value="F:magnesium ion binding"/>
    <property type="evidence" value="ECO:0007669"/>
    <property type="project" value="UniProtKB-UniRule"/>
</dbReference>
<reference evidence="14 15" key="1">
    <citation type="submission" date="2016-10" db="EMBL/GenBank/DDBJ databases">
        <authorList>
            <person name="de Groot N.N."/>
        </authorList>
    </citation>
    <scope>NUCLEOTIDE SEQUENCE [LARGE SCALE GENOMIC DNA]</scope>
    <source>
        <strain evidence="14 15">CGMCC 1.9156</strain>
    </source>
</reference>
<dbReference type="SUPFAM" id="SSF51391">
    <property type="entry name" value="Thiamin phosphate synthase"/>
    <property type="match status" value="1"/>
</dbReference>
<feature type="binding site" evidence="10">
    <location>
        <position position="138"/>
    </location>
    <ligand>
        <name>4-amino-2-methyl-5-(diphosphooxymethyl)pyrimidine</name>
        <dbReference type="ChEBI" id="CHEBI:57841"/>
    </ligand>
</feature>
<keyword evidence="3 10" id="KW-0808">Transferase</keyword>
<accession>A0A1I2IHB2</accession>
<keyword evidence="6 10" id="KW-0784">Thiamine biosynthesis</keyword>
<evidence type="ECO:0000256" key="9">
    <source>
        <dbReference type="ARBA" id="ARBA00047883"/>
    </source>
</evidence>
<dbReference type="EC" id="2.5.1.3" evidence="10"/>
<dbReference type="GO" id="GO:0009228">
    <property type="term" value="P:thiamine biosynthetic process"/>
    <property type="evidence" value="ECO:0007669"/>
    <property type="project" value="UniProtKB-KW"/>
</dbReference>
<comment type="catalytic activity">
    <reaction evidence="8 10 11">
        <text>2-(2-carboxy-4-methylthiazol-5-yl)ethyl phosphate + 4-amino-2-methyl-5-(diphosphooxymethyl)pyrimidine + 2 H(+) = thiamine phosphate + CO2 + diphosphate</text>
        <dbReference type="Rhea" id="RHEA:47848"/>
        <dbReference type="ChEBI" id="CHEBI:15378"/>
        <dbReference type="ChEBI" id="CHEBI:16526"/>
        <dbReference type="ChEBI" id="CHEBI:33019"/>
        <dbReference type="ChEBI" id="CHEBI:37575"/>
        <dbReference type="ChEBI" id="CHEBI:57841"/>
        <dbReference type="ChEBI" id="CHEBI:62890"/>
        <dbReference type="EC" id="2.5.1.3"/>
    </reaction>
</comment>
<dbReference type="PANTHER" id="PTHR20857:SF23">
    <property type="entry name" value="THIAMINE BIOSYNTHETIC BIFUNCTIONAL ENZYME"/>
    <property type="match status" value="1"/>
</dbReference>
<dbReference type="AlphaFoldDB" id="A0A1I2IHB2"/>
<comment type="cofactor">
    <cofactor evidence="10">
        <name>Mg(2+)</name>
        <dbReference type="ChEBI" id="CHEBI:18420"/>
    </cofactor>
    <text evidence="10">Binds 1 Mg(2+) ion per subunit.</text>
</comment>
<dbReference type="NCBIfam" id="TIGR00693">
    <property type="entry name" value="thiE"/>
    <property type="match status" value="1"/>
</dbReference>